<dbReference type="SUPFAM" id="SSF52821">
    <property type="entry name" value="Rhodanese/Cell cycle control phosphatase"/>
    <property type="match status" value="1"/>
</dbReference>
<accession>A0A366HTY4</accession>
<feature type="domain" description="Rhodanese" evidence="1">
    <location>
        <begin position="95"/>
        <end position="183"/>
    </location>
</feature>
<comment type="caution">
    <text evidence="2">The sequence shown here is derived from an EMBL/GenBank/DDBJ whole genome shotgun (WGS) entry which is preliminary data.</text>
</comment>
<evidence type="ECO:0000313" key="3">
    <source>
        <dbReference type="Proteomes" id="UP000253426"/>
    </source>
</evidence>
<dbReference type="InterPro" id="IPR036873">
    <property type="entry name" value="Rhodanese-like_dom_sf"/>
</dbReference>
<dbReference type="PANTHER" id="PTHR43031">
    <property type="entry name" value="FAD-DEPENDENT OXIDOREDUCTASE"/>
    <property type="match status" value="1"/>
</dbReference>
<dbReference type="EMBL" id="QNRR01000001">
    <property type="protein sequence ID" value="RBP47746.1"/>
    <property type="molecule type" value="Genomic_DNA"/>
</dbReference>
<dbReference type="PANTHER" id="PTHR43031:SF17">
    <property type="entry name" value="SULFURTRANSFERASE YTWF-RELATED"/>
    <property type="match status" value="1"/>
</dbReference>
<dbReference type="AlphaFoldDB" id="A0A366HTY4"/>
<reference evidence="2 3" key="1">
    <citation type="submission" date="2018-06" db="EMBL/GenBank/DDBJ databases">
        <title>Genomic Encyclopedia of Type Strains, Phase IV (KMG-IV): sequencing the most valuable type-strain genomes for metagenomic binning, comparative biology and taxonomic classification.</title>
        <authorList>
            <person name="Goeker M."/>
        </authorList>
    </citation>
    <scope>NUCLEOTIDE SEQUENCE [LARGE SCALE GENOMIC DNA]</scope>
    <source>
        <strain evidence="2 3">DSM 25532</strain>
    </source>
</reference>
<keyword evidence="2" id="KW-0808">Transferase</keyword>
<sequence length="190" mass="20891">MTDTATAETLPPLSGDTTMGELLRLYPGAQRALFAKYHIGGCRSCGFQPTETLAQVCERNENIPVAEAVEHIQESHQADTSIQISPADFAKLRSERSDVKVLDVRTREEHEAVAIPGAELVTQELVQEVFTSWDKNAPLIIYDHTGDRALDATAYFLGHGFAEAKCLTGGIDAYSVEVDPSLPRYRVEIE</sequence>
<gene>
    <name evidence="2" type="ORF">DES53_101545</name>
</gene>
<dbReference type="InterPro" id="IPR038062">
    <property type="entry name" value="ScdA-like_N_sf"/>
</dbReference>
<organism evidence="2 3">
    <name type="scientific">Roseimicrobium gellanilyticum</name>
    <dbReference type="NCBI Taxonomy" id="748857"/>
    <lineage>
        <taxon>Bacteria</taxon>
        <taxon>Pseudomonadati</taxon>
        <taxon>Verrucomicrobiota</taxon>
        <taxon>Verrucomicrobiia</taxon>
        <taxon>Verrucomicrobiales</taxon>
        <taxon>Verrucomicrobiaceae</taxon>
        <taxon>Roseimicrobium</taxon>
    </lineage>
</organism>
<keyword evidence="3" id="KW-1185">Reference proteome</keyword>
<dbReference type="Pfam" id="PF00581">
    <property type="entry name" value="Rhodanese"/>
    <property type="match status" value="1"/>
</dbReference>
<name>A0A366HTY4_9BACT</name>
<dbReference type="GO" id="GO:0016740">
    <property type="term" value="F:transferase activity"/>
    <property type="evidence" value="ECO:0007669"/>
    <property type="project" value="UniProtKB-KW"/>
</dbReference>
<protein>
    <submittedName>
        <fullName evidence="2">Rhodanese-related sulfurtransferase</fullName>
    </submittedName>
</protein>
<dbReference type="RefSeq" id="WP_245958070.1">
    <property type="nucleotide sequence ID" value="NZ_QNRR01000001.1"/>
</dbReference>
<evidence type="ECO:0000259" key="1">
    <source>
        <dbReference type="PROSITE" id="PS50206"/>
    </source>
</evidence>
<dbReference type="Gene3D" id="3.40.250.10">
    <property type="entry name" value="Rhodanese-like domain"/>
    <property type="match status" value="1"/>
</dbReference>
<dbReference type="PROSITE" id="PS50206">
    <property type="entry name" value="RHODANESE_3"/>
    <property type="match status" value="1"/>
</dbReference>
<dbReference type="InterPro" id="IPR050229">
    <property type="entry name" value="GlpE_sulfurtransferase"/>
</dbReference>
<dbReference type="Proteomes" id="UP000253426">
    <property type="component" value="Unassembled WGS sequence"/>
</dbReference>
<dbReference type="InterPro" id="IPR001763">
    <property type="entry name" value="Rhodanese-like_dom"/>
</dbReference>
<dbReference type="SMART" id="SM00450">
    <property type="entry name" value="RHOD"/>
    <property type="match status" value="1"/>
</dbReference>
<evidence type="ECO:0000313" key="2">
    <source>
        <dbReference type="EMBL" id="RBP47746.1"/>
    </source>
</evidence>
<dbReference type="Gene3D" id="1.10.3910.10">
    <property type="entry name" value="SP0561-like"/>
    <property type="match status" value="1"/>
</dbReference>
<proteinExistence type="predicted"/>